<organism evidence="2 3">
    <name type="scientific">Microlunatus endophyticus</name>
    <dbReference type="NCBI Taxonomy" id="1716077"/>
    <lineage>
        <taxon>Bacteria</taxon>
        <taxon>Bacillati</taxon>
        <taxon>Actinomycetota</taxon>
        <taxon>Actinomycetes</taxon>
        <taxon>Propionibacteriales</taxon>
        <taxon>Propionibacteriaceae</taxon>
        <taxon>Microlunatus</taxon>
    </lineage>
</organism>
<dbReference type="Pfam" id="PF01243">
    <property type="entry name" value="PNPOx_N"/>
    <property type="match status" value="1"/>
</dbReference>
<dbReference type="SUPFAM" id="SSF50475">
    <property type="entry name" value="FMN-binding split barrel"/>
    <property type="match status" value="1"/>
</dbReference>
<dbReference type="PANTHER" id="PTHR42815">
    <property type="entry name" value="FAD-BINDING, PUTATIVE (AFU_ORTHOLOGUE AFUA_6G07600)-RELATED"/>
    <property type="match status" value="1"/>
</dbReference>
<sequence>MTTDVESTSAEITSVEELEALIGTPAPNAANKERDRLHELDVQWLAASPFCVISTSDAHGNCDASPKGDPAGQLAYVIDDRTIAIAERPGNKRVDGYRNILANPHVGLLFLIPGRGDTLRINGRARLVTDAPFFDDLVVKAHRPLLAIVVEIDTVFHHCAKAFMRSKLWQPDTWQPDVVPNRPKIAKALERKDDDLAEIERYYSDGEYGKKLYA</sequence>
<feature type="domain" description="Pyridoxamine 5'-phosphate oxidase N-terminal" evidence="1">
    <location>
        <begin position="42"/>
        <end position="158"/>
    </location>
</feature>
<evidence type="ECO:0000259" key="1">
    <source>
        <dbReference type="Pfam" id="PF01243"/>
    </source>
</evidence>
<gene>
    <name evidence="2" type="ORF">GCM10011575_19870</name>
</gene>
<protein>
    <submittedName>
        <fullName evidence="2">Phosphohydrolase</fullName>
    </submittedName>
</protein>
<accession>A0A917S6J4</accession>
<dbReference type="NCBIfam" id="TIGR04025">
    <property type="entry name" value="PPOX_FMN_DR2398"/>
    <property type="match status" value="1"/>
</dbReference>
<dbReference type="RefSeq" id="WP_188895058.1">
    <property type="nucleotide sequence ID" value="NZ_BMMZ01000004.1"/>
</dbReference>
<dbReference type="EMBL" id="BMMZ01000004">
    <property type="protein sequence ID" value="GGL61372.1"/>
    <property type="molecule type" value="Genomic_DNA"/>
</dbReference>
<proteinExistence type="predicted"/>
<comment type="caution">
    <text evidence="2">The sequence shown here is derived from an EMBL/GenBank/DDBJ whole genome shotgun (WGS) entry which is preliminary data.</text>
</comment>
<dbReference type="InterPro" id="IPR011576">
    <property type="entry name" value="Pyridox_Oxase_N"/>
</dbReference>
<dbReference type="InterPro" id="IPR024029">
    <property type="entry name" value="Pyridox_Oxase_FMN-dep"/>
</dbReference>
<dbReference type="Proteomes" id="UP000613840">
    <property type="component" value="Unassembled WGS sequence"/>
</dbReference>
<dbReference type="Gene3D" id="2.30.110.10">
    <property type="entry name" value="Electron Transport, Fmn-binding Protein, Chain A"/>
    <property type="match status" value="1"/>
</dbReference>
<reference evidence="2" key="1">
    <citation type="journal article" date="2014" name="Int. J. Syst. Evol. Microbiol.">
        <title>Complete genome sequence of Corynebacterium casei LMG S-19264T (=DSM 44701T), isolated from a smear-ripened cheese.</title>
        <authorList>
            <consortium name="US DOE Joint Genome Institute (JGI-PGF)"/>
            <person name="Walter F."/>
            <person name="Albersmeier A."/>
            <person name="Kalinowski J."/>
            <person name="Ruckert C."/>
        </authorList>
    </citation>
    <scope>NUCLEOTIDE SEQUENCE</scope>
    <source>
        <strain evidence="2">CGMCC 4.7306</strain>
    </source>
</reference>
<dbReference type="PANTHER" id="PTHR42815:SF2">
    <property type="entry name" value="FAD-BINDING, PUTATIVE (AFU_ORTHOLOGUE AFUA_6G07600)-RELATED"/>
    <property type="match status" value="1"/>
</dbReference>
<evidence type="ECO:0000313" key="3">
    <source>
        <dbReference type="Proteomes" id="UP000613840"/>
    </source>
</evidence>
<name>A0A917S6J4_9ACTN</name>
<keyword evidence="3" id="KW-1185">Reference proteome</keyword>
<reference evidence="2" key="2">
    <citation type="submission" date="2020-09" db="EMBL/GenBank/DDBJ databases">
        <authorList>
            <person name="Sun Q."/>
            <person name="Zhou Y."/>
        </authorList>
    </citation>
    <scope>NUCLEOTIDE SEQUENCE</scope>
    <source>
        <strain evidence="2">CGMCC 4.7306</strain>
    </source>
</reference>
<evidence type="ECO:0000313" key="2">
    <source>
        <dbReference type="EMBL" id="GGL61372.1"/>
    </source>
</evidence>
<dbReference type="AlphaFoldDB" id="A0A917S6J4"/>
<dbReference type="InterPro" id="IPR012349">
    <property type="entry name" value="Split_barrel_FMN-bd"/>
</dbReference>